<comment type="subcellular location">
    <subcellularLocation>
        <location evidence="1">Membrane</location>
        <topology evidence="1">Multi-pass membrane protein</topology>
    </subcellularLocation>
</comment>
<organism evidence="7 8">
    <name type="scientific">Trichomonas vaginalis (strain ATCC PRA-98 / G3)</name>
    <dbReference type="NCBI Taxonomy" id="412133"/>
    <lineage>
        <taxon>Eukaryota</taxon>
        <taxon>Metamonada</taxon>
        <taxon>Parabasalia</taxon>
        <taxon>Trichomonadida</taxon>
        <taxon>Trichomonadidae</taxon>
        <taxon>Trichomonas</taxon>
    </lineage>
</organism>
<dbReference type="EMBL" id="DS113366">
    <property type="protein sequence ID" value="EAY09012.1"/>
    <property type="molecule type" value="Genomic_DNA"/>
</dbReference>
<dbReference type="InParanoid" id="A2EEB4"/>
<accession>A2EEB4</accession>
<keyword evidence="4 6" id="KW-1133">Transmembrane helix</keyword>
<dbReference type="GO" id="GO:0055085">
    <property type="term" value="P:transmembrane transport"/>
    <property type="evidence" value="ECO:0000318"/>
    <property type="project" value="GO_Central"/>
</dbReference>
<gene>
    <name evidence="7" type="ORF">TVAG_073780</name>
</gene>
<sequence length="213" mass="23876">MIGSMIFLRKKYNVYEILSVLLVVGGLYGISMSDKKAKNKFDPIGVVLMTISLSCDTISSNLQEKALDQYNAPQDEVISMMYAIGSGYLFLLSLFTGQFQKGVTLCYHHPDMIFYLLSFGFLGGIGVNFVYLIMKAFGSLVTVMVTSCRKALTFSLSFILFPDKRFTRFHLLSVIAIATGVSMNYYGKSLHKKTNIKAFQDIEDKQENPNDQA</sequence>
<dbReference type="VEuPathDB" id="TrichDB:TVAG_073780"/>
<reference evidence="7" key="2">
    <citation type="journal article" date="2007" name="Science">
        <title>Draft genome sequence of the sexually transmitted pathogen Trichomonas vaginalis.</title>
        <authorList>
            <person name="Carlton J.M."/>
            <person name="Hirt R.P."/>
            <person name="Silva J.C."/>
            <person name="Delcher A.L."/>
            <person name="Schatz M."/>
            <person name="Zhao Q."/>
            <person name="Wortman J.R."/>
            <person name="Bidwell S.L."/>
            <person name="Alsmark U.C.M."/>
            <person name="Besteiro S."/>
            <person name="Sicheritz-Ponten T."/>
            <person name="Noel C.J."/>
            <person name="Dacks J.B."/>
            <person name="Foster P.G."/>
            <person name="Simillion C."/>
            <person name="Van de Peer Y."/>
            <person name="Miranda-Saavedra D."/>
            <person name="Barton G.J."/>
            <person name="Westrop G.D."/>
            <person name="Mueller S."/>
            <person name="Dessi D."/>
            <person name="Fiori P.L."/>
            <person name="Ren Q."/>
            <person name="Paulsen I."/>
            <person name="Zhang H."/>
            <person name="Bastida-Corcuera F.D."/>
            <person name="Simoes-Barbosa A."/>
            <person name="Brown M.T."/>
            <person name="Hayes R.D."/>
            <person name="Mukherjee M."/>
            <person name="Okumura C.Y."/>
            <person name="Schneider R."/>
            <person name="Smith A.J."/>
            <person name="Vanacova S."/>
            <person name="Villalvazo M."/>
            <person name="Haas B.J."/>
            <person name="Pertea M."/>
            <person name="Feldblyum T.V."/>
            <person name="Utterback T.R."/>
            <person name="Shu C.L."/>
            <person name="Osoegawa K."/>
            <person name="de Jong P.J."/>
            <person name="Hrdy I."/>
            <person name="Horvathova L."/>
            <person name="Zubacova Z."/>
            <person name="Dolezal P."/>
            <person name="Malik S.B."/>
            <person name="Logsdon J.M. Jr."/>
            <person name="Henze K."/>
            <person name="Gupta A."/>
            <person name="Wang C.C."/>
            <person name="Dunne R.L."/>
            <person name="Upcroft J.A."/>
            <person name="Upcroft P."/>
            <person name="White O."/>
            <person name="Salzberg S.L."/>
            <person name="Tang P."/>
            <person name="Chiu C.-H."/>
            <person name="Lee Y.-S."/>
            <person name="Embley T.M."/>
            <person name="Coombs G.H."/>
            <person name="Mottram J.C."/>
            <person name="Tachezy J."/>
            <person name="Fraser-Liggett C.M."/>
            <person name="Johnson P.J."/>
        </authorList>
    </citation>
    <scope>NUCLEOTIDE SEQUENCE [LARGE SCALE GENOMIC DNA]</scope>
    <source>
        <strain evidence="7">G3</strain>
    </source>
</reference>
<dbReference type="AlphaFoldDB" id="A2EEB4"/>
<feature type="transmembrane region" description="Helical" evidence="6">
    <location>
        <begin position="112"/>
        <end position="133"/>
    </location>
</feature>
<reference evidence="7" key="1">
    <citation type="submission" date="2006-10" db="EMBL/GenBank/DDBJ databases">
        <authorList>
            <person name="Amadeo P."/>
            <person name="Zhao Q."/>
            <person name="Wortman J."/>
            <person name="Fraser-Liggett C."/>
            <person name="Carlton J."/>
        </authorList>
    </citation>
    <scope>NUCLEOTIDE SEQUENCE</scope>
    <source>
        <strain evidence="7">G3</strain>
    </source>
</reference>
<dbReference type="eggNOG" id="KOG1582">
    <property type="taxonomic scope" value="Eukaryota"/>
</dbReference>
<dbReference type="GO" id="GO:0046963">
    <property type="term" value="P:3'-phosphoadenosine 5'-phosphosulfate transport"/>
    <property type="evidence" value="ECO:0000318"/>
    <property type="project" value="GO_Central"/>
</dbReference>
<evidence type="ECO:0000256" key="2">
    <source>
        <dbReference type="ARBA" id="ARBA00022448"/>
    </source>
</evidence>
<dbReference type="OrthoDB" id="438495at2759"/>
<evidence type="ECO:0000256" key="6">
    <source>
        <dbReference type="SAM" id="Phobius"/>
    </source>
</evidence>
<dbReference type="PANTHER" id="PTHR10778">
    <property type="entry name" value="SOLUTE CARRIER FAMILY 35 MEMBER B"/>
    <property type="match status" value="1"/>
</dbReference>
<dbReference type="OMA" id="TECHGLG"/>
<keyword evidence="8" id="KW-1185">Reference proteome</keyword>
<keyword evidence="3 6" id="KW-0812">Transmembrane</keyword>
<dbReference type="VEuPathDB" id="TrichDB:TVAGG3_0797700"/>
<dbReference type="GO" id="GO:0000139">
    <property type="term" value="C:Golgi membrane"/>
    <property type="evidence" value="ECO:0000318"/>
    <property type="project" value="GO_Central"/>
</dbReference>
<dbReference type="KEGG" id="tva:4766923"/>
<dbReference type="GO" id="GO:0005789">
    <property type="term" value="C:endoplasmic reticulum membrane"/>
    <property type="evidence" value="ECO:0000318"/>
    <property type="project" value="GO_Central"/>
</dbReference>
<evidence type="ECO:0000313" key="7">
    <source>
        <dbReference type="EMBL" id="EAY09012.1"/>
    </source>
</evidence>
<protein>
    <submittedName>
        <fullName evidence="7">Solute carrier protein, putative</fullName>
    </submittedName>
</protein>
<evidence type="ECO:0000256" key="1">
    <source>
        <dbReference type="ARBA" id="ARBA00004141"/>
    </source>
</evidence>
<dbReference type="GO" id="GO:0046964">
    <property type="term" value="F:3'-phosphoadenosine 5'-phosphosulfate transmembrane transporter activity"/>
    <property type="evidence" value="ECO:0000318"/>
    <property type="project" value="GO_Central"/>
</dbReference>
<dbReference type="RefSeq" id="XP_001321235.1">
    <property type="nucleotide sequence ID" value="XM_001321200.1"/>
</dbReference>
<evidence type="ECO:0000256" key="5">
    <source>
        <dbReference type="ARBA" id="ARBA00023136"/>
    </source>
</evidence>
<keyword evidence="2" id="KW-0813">Transport</keyword>
<dbReference type="PANTHER" id="PTHR10778:SF8">
    <property type="entry name" value="ADENOSINE 3'-PHOSPHO 5'-PHOSPHOSULFATE TRANSPORTER 2"/>
    <property type="match status" value="1"/>
</dbReference>
<proteinExistence type="predicted"/>
<dbReference type="Proteomes" id="UP000001542">
    <property type="component" value="Unassembled WGS sequence"/>
</dbReference>
<keyword evidence="5 6" id="KW-0472">Membrane</keyword>
<name>A2EEB4_TRIV3</name>
<feature type="transmembrane region" description="Helical" evidence="6">
    <location>
        <begin position="80"/>
        <end position="100"/>
    </location>
</feature>
<dbReference type="STRING" id="5722.A2EEB4"/>
<feature type="transmembrane region" description="Helical" evidence="6">
    <location>
        <begin position="167"/>
        <end position="187"/>
    </location>
</feature>
<evidence type="ECO:0000313" key="8">
    <source>
        <dbReference type="Proteomes" id="UP000001542"/>
    </source>
</evidence>
<dbReference type="Pfam" id="PF08449">
    <property type="entry name" value="UAA"/>
    <property type="match status" value="1"/>
</dbReference>
<feature type="transmembrane region" description="Helical" evidence="6">
    <location>
        <begin position="12"/>
        <end position="31"/>
    </location>
</feature>
<dbReference type="InterPro" id="IPR013657">
    <property type="entry name" value="SCL35B1-4/HUT1"/>
</dbReference>
<evidence type="ECO:0000256" key="4">
    <source>
        <dbReference type="ARBA" id="ARBA00022989"/>
    </source>
</evidence>
<evidence type="ECO:0000256" key="3">
    <source>
        <dbReference type="ARBA" id="ARBA00022692"/>
    </source>
</evidence>